<keyword evidence="4" id="KW-0862">Zinc</keyword>
<dbReference type="Proteomes" id="UP000005143">
    <property type="component" value="Unassembled WGS sequence"/>
</dbReference>
<keyword evidence="3 6" id="KW-0378">Hydrolase</keyword>
<comment type="caution">
    <text evidence="6">The sequence shown here is derived from an EMBL/GenBank/DDBJ whole genome shotgun (WGS) entry which is preliminary data.</text>
</comment>
<dbReference type="RefSeq" id="WP_007575093.1">
    <property type="nucleotide sequence ID" value="NZ_AGUD01000200.1"/>
</dbReference>
<accession>H0E660</accession>
<name>H0E660_9ACTN</name>
<dbReference type="Pfam" id="PF01546">
    <property type="entry name" value="Peptidase_M20"/>
    <property type="match status" value="1"/>
</dbReference>
<proteinExistence type="predicted"/>
<dbReference type="AlphaFoldDB" id="H0E660"/>
<keyword evidence="2" id="KW-0479">Metal-binding</keyword>
<dbReference type="OrthoDB" id="7055905at2"/>
<evidence type="ECO:0000313" key="6">
    <source>
        <dbReference type="EMBL" id="EHN10829.1"/>
    </source>
</evidence>
<dbReference type="InterPro" id="IPR011650">
    <property type="entry name" value="Peptidase_M20_dimer"/>
</dbReference>
<sequence>MSTQSQDVSVDVGRAEQLLREIVSIRSVVGEPTTAHLWVSERLRELGMTVEHYAVEGRKTPLVLGVLEGEGDGPGVLFDGHYDTVGAVPSDWSRDPFEAEVIDGELYGRGAVDSKGTMVSMLTAIEQVVTSNQPRSGPLYYMSDSDGEDGFRGAVLMKDLGVAKRVGTVFSAEATSNRRVEIAYPGISTWKITAVGRTAHPTEPERGINAVTKMAKLVLAVDQGRLAIPQGDSQFFGPRVSIQATRTSHVGGWAIPGRCDVILSVMSTVGVSLAEVRDAIDAFLRTLEQEDGEVRFERKLLPMGAGRLWLRPGEVDPRHAAVAAMADAVEAVTGKPAVVQHFNGGWVDAVELMEAGEDGFGTPAAITFGPGDFELAHMVDEHISVAEVAQAGEIYARATLELLG</sequence>
<dbReference type="EC" id="3.5.1.16" evidence="6"/>
<dbReference type="Gene3D" id="3.30.70.360">
    <property type="match status" value="1"/>
</dbReference>
<dbReference type="PROSITE" id="PS00758">
    <property type="entry name" value="ARGE_DAPE_CPG2_1"/>
    <property type="match status" value="1"/>
</dbReference>
<protein>
    <submittedName>
        <fullName evidence="6">Acetylornithine deacetylase</fullName>
        <ecNumber evidence="6">3.5.1.16</ecNumber>
    </submittedName>
</protein>
<evidence type="ECO:0000256" key="1">
    <source>
        <dbReference type="ARBA" id="ARBA00001947"/>
    </source>
</evidence>
<dbReference type="InterPro" id="IPR050072">
    <property type="entry name" value="Peptidase_M20A"/>
</dbReference>
<dbReference type="InterPro" id="IPR002933">
    <property type="entry name" value="Peptidase_M20"/>
</dbReference>
<comment type="cofactor">
    <cofactor evidence="1">
        <name>Zn(2+)</name>
        <dbReference type="ChEBI" id="CHEBI:29105"/>
    </cofactor>
</comment>
<dbReference type="GO" id="GO:0008777">
    <property type="term" value="F:acetylornithine deacetylase activity"/>
    <property type="evidence" value="ECO:0007669"/>
    <property type="project" value="UniProtKB-EC"/>
</dbReference>
<reference evidence="6 7" key="1">
    <citation type="journal article" date="2013" name="Biodegradation">
        <title>Quantitative proteomic analysis of ibuprofen-degrading Patulibacter sp. strain I11.</title>
        <authorList>
            <person name="Almeida B."/>
            <person name="Kjeldal H."/>
            <person name="Lolas I."/>
            <person name="Knudsen A.D."/>
            <person name="Carvalho G."/>
            <person name="Nielsen K.L."/>
            <person name="Barreto Crespo M.T."/>
            <person name="Stensballe A."/>
            <person name="Nielsen J.L."/>
        </authorList>
    </citation>
    <scope>NUCLEOTIDE SEQUENCE [LARGE SCALE GENOMIC DNA]</scope>
    <source>
        <strain evidence="6 7">I11</strain>
    </source>
</reference>
<evidence type="ECO:0000313" key="7">
    <source>
        <dbReference type="Proteomes" id="UP000005143"/>
    </source>
</evidence>
<dbReference type="EMBL" id="AGUD01000200">
    <property type="protein sequence ID" value="EHN10829.1"/>
    <property type="molecule type" value="Genomic_DNA"/>
</dbReference>
<feature type="domain" description="Peptidase M20 dimerisation" evidence="5">
    <location>
        <begin position="186"/>
        <end position="289"/>
    </location>
</feature>
<dbReference type="PANTHER" id="PTHR43808">
    <property type="entry name" value="ACETYLORNITHINE DEACETYLASE"/>
    <property type="match status" value="1"/>
</dbReference>
<dbReference type="InterPro" id="IPR036264">
    <property type="entry name" value="Bact_exopeptidase_dim_dom"/>
</dbReference>
<dbReference type="SUPFAM" id="SSF53187">
    <property type="entry name" value="Zn-dependent exopeptidases"/>
    <property type="match status" value="1"/>
</dbReference>
<gene>
    <name evidence="6" type="ORF">PAI11_23100</name>
</gene>
<evidence type="ECO:0000256" key="2">
    <source>
        <dbReference type="ARBA" id="ARBA00022723"/>
    </source>
</evidence>
<evidence type="ECO:0000256" key="4">
    <source>
        <dbReference type="ARBA" id="ARBA00022833"/>
    </source>
</evidence>
<dbReference type="Pfam" id="PF07687">
    <property type="entry name" value="M20_dimer"/>
    <property type="match status" value="1"/>
</dbReference>
<organism evidence="6 7">
    <name type="scientific">Patulibacter medicamentivorans</name>
    <dbReference type="NCBI Taxonomy" id="1097667"/>
    <lineage>
        <taxon>Bacteria</taxon>
        <taxon>Bacillati</taxon>
        <taxon>Actinomycetota</taxon>
        <taxon>Thermoleophilia</taxon>
        <taxon>Solirubrobacterales</taxon>
        <taxon>Patulibacteraceae</taxon>
        <taxon>Patulibacter</taxon>
    </lineage>
</organism>
<evidence type="ECO:0000259" key="5">
    <source>
        <dbReference type="Pfam" id="PF07687"/>
    </source>
</evidence>
<evidence type="ECO:0000256" key="3">
    <source>
        <dbReference type="ARBA" id="ARBA00022801"/>
    </source>
</evidence>
<dbReference type="InterPro" id="IPR001261">
    <property type="entry name" value="ArgE/DapE_CS"/>
</dbReference>
<dbReference type="GO" id="GO:0046872">
    <property type="term" value="F:metal ion binding"/>
    <property type="evidence" value="ECO:0007669"/>
    <property type="project" value="UniProtKB-KW"/>
</dbReference>
<dbReference type="SUPFAM" id="SSF55031">
    <property type="entry name" value="Bacterial exopeptidase dimerisation domain"/>
    <property type="match status" value="1"/>
</dbReference>
<keyword evidence="7" id="KW-1185">Reference proteome</keyword>
<dbReference type="Gene3D" id="3.40.630.10">
    <property type="entry name" value="Zn peptidases"/>
    <property type="match status" value="2"/>
</dbReference>